<dbReference type="Gene3D" id="3.10.310.70">
    <property type="match status" value="1"/>
</dbReference>
<dbReference type="PANTHER" id="PTHR22642:SF2">
    <property type="entry name" value="PROTEIN LONG AFTER FAR-RED 3"/>
    <property type="match status" value="1"/>
</dbReference>
<proteinExistence type="predicted"/>
<reference evidence="2 3" key="1">
    <citation type="submission" date="2020-07" db="EMBL/GenBank/DDBJ databases">
        <title>Sequencing the genomes of 1000 actinobacteria strains.</title>
        <authorList>
            <person name="Klenk H.-P."/>
        </authorList>
    </citation>
    <scope>NUCLEOTIDE SEQUENCE [LARGE SCALE GENOMIC DNA]</scope>
    <source>
        <strain evidence="2 3">DSM 23819</strain>
    </source>
</reference>
<evidence type="ECO:0000313" key="3">
    <source>
        <dbReference type="Proteomes" id="UP000540656"/>
    </source>
</evidence>
<dbReference type="Gene3D" id="3.20.20.140">
    <property type="entry name" value="Metal-dependent hydrolases"/>
    <property type="match status" value="1"/>
</dbReference>
<organism evidence="2 3">
    <name type="scientific">Nocardioides daedukensis</name>
    <dbReference type="NCBI Taxonomy" id="634462"/>
    <lineage>
        <taxon>Bacteria</taxon>
        <taxon>Bacillati</taxon>
        <taxon>Actinomycetota</taxon>
        <taxon>Actinomycetes</taxon>
        <taxon>Propionibacteriales</taxon>
        <taxon>Nocardioidaceae</taxon>
        <taxon>Nocardioides</taxon>
    </lineage>
</organism>
<dbReference type="AlphaFoldDB" id="A0A7Y9RZG1"/>
<dbReference type="SUPFAM" id="SSF51556">
    <property type="entry name" value="Metallo-dependent hydrolases"/>
    <property type="match status" value="1"/>
</dbReference>
<name>A0A7Y9RZG1_9ACTN</name>
<dbReference type="GO" id="GO:0016810">
    <property type="term" value="F:hydrolase activity, acting on carbon-nitrogen (but not peptide) bonds"/>
    <property type="evidence" value="ECO:0007669"/>
    <property type="project" value="InterPro"/>
</dbReference>
<keyword evidence="3" id="KW-1185">Reference proteome</keyword>
<dbReference type="PANTHER" id="PTHR22642">
    <property type="entry name" value="IMIDAZOLONEPROPIONASE"/>
    <property type="match status" value="1"/>
</dbReference>
<dbReference type="Proteomes" id="UP000540656">
    <property type="component" value="Unassembled WGS sequence"/>
</dbReference>
<accession>A0A7Y9RZG1</accession>
<feature type="domain" description="Amidohydrolase 3" evidence="1">
    <location>
        <begin position="55"/>
        <end position="503"/>
    </location>
</feature>
<comment type="caution">
    <text evidence="2">The sequence shown here is derived from an EMBL/GenBank/DDBJ whole genome shotgun (WGS) entry which is preliminary data.</text>
</comment>
<dbReference type="InterPro" id="IPR013108">
    <property type="entry name" value="Amidohydro_3"/>
</dbReference>
<dbReference type="Gene3D" id="2.30.40.10">
    <property type="entry name" value="Urease, subunit C, domain 1"/>
    <property type="match status" value="1"/>
</dbReference>
<dbReference type="InterPro" id="IPR011059">
    <property type="entry name" value="Metal-dep_hydrolase_composite"/>
</dbReference>
<sequence length="508" mass="54766">MEPLLIRNVFPVPLGKDEVPAGSPVDVLVADGTVSALGPDVSGADVAGLEGEPPRVFDADGRWIIPGLWDQHVHLGQVAMTSTRLDLSTTRSPEEATYFVRERLAMRPDTPLVAFGHRSATWEREPTVAELDEISTSVPIVLISGDAHHAWMNSVALRSLGLAERDDVVREAEWFAAYADLEAVVGQEATPEAYRRAQAEAATKGIVGVVDFEFSGGADEWAQRWAQGADLLRVRMATYAEGLDSVINRGLRTGDPLPGCELATMGQLKIISDGSLNTRTAWCCDPYADSGDLLFPQGYPNQTSHDLRMLMLRAHQNGLEIAVHAIGDAAVHEALDSFAVTGANGSIEHAQLIRTQDIPRLAASRLRASVQPAHLLDDRDVTEHCWPDRMDRCFSLRSMHDQGVDLRLGSDAPVAPLDPWLAMAAAVHRSGDEREPWNAAESLTVREALAASTDGWGTVAVGHPGDLVLLDNDPLLAVGDSAATSAYLRAMPVAATYVAGRLIAPLWD</sequence>
<dbReference type="EMBL" id="JACCAA010000001">
    <property type="protein sequence ID" value="NYG57338.1"/>
    <property type="molecule type" value="Genomic_DNA"/>
</dbReference>
<gene>
    <name evidence="2" type="ORF">BJ980_000261</name>
</gene>
<dbReference type="SUPFAM" id="SSF51338">
    <property type="entry name" value="Composite domain of metallo-dependent hydrolases"/>
    <property type="match status" value="1"/>
</dbReference>
<dbReference type="RefSeq" id="WP_179500631.1">
    <property type="nucleotide sequence ID" value="NZ_JACCAA010000001.1"/>
</dbReference>
<evidence type="ECO:0000259" key="1">
    <source>
        <dbReference type="Pfam" id="PF07969"/>
    </source>
</evidence>
<dbReference type="InterPro" id="IPR032466">
    <property type="entry name" value="Metal_Hydrolase"/>
</dbReference>
<dbReference type="Pfam" id="PF07969">
    <property type="entry name" value="Amidohydro_3"/>
    <property type="match status" value="1"/>
</dbReference>
<protein>
    <recommendedName>
        <fullName evidence="1">Amidohydrolase 3 domain-containing protein</fullName>
    </recommendedName>
</protein>
<evidence type="ECO:0000313" key="2">
    <source>
        <dbReference type="EMBL" id="NYG57338.1"/>
    </source>
</evidence>